<proteinExistence type="predicted"/>
<comment type="caution">
    <text evidence="1">The sequence shown here is derived from an EMBL/GenBank/DDBJ whole genome shotgun (WGS) entry which is preliminary data.</text>
</comment>
<gene>
    <name evidence="1" type="ORF">AVEN_88541_1</name>
</gene>
<keyword evidence="2" id="KW-1185">Reference proteome</keyword>
<dbReference type="Proteomes" id="UP000499080">
    <property type="component" value="Unassembled WGS sequence"/>
</dbReference>
<accession>A0A4Y2RJH4</accession>
<dbReference type="EMBL" id="BGPR01017334">
    <property type="protein sequence ID" value="GBN75788.1"/>
    <property type="molecule type" value="Genomic_DNA"/>
</dbReference>
<reference evidence="1 2" key="1">
    <citation type="journal article" date="2019" name="Sci. Rep.">
        <title>Orb-weaving spider Araneus ventricosus genome elucidates the spidroin gene catalogue.</title>
        <authorList>
            <person name="Kono N."/>
            <person name="Nakamura H."/>
            <person name="Ohtoshi R."/>
            <person name="Moran D.A.P."/>
            <person name="Shinohara A."/>
            <person name="Yoshida Y."/>
            <person name="Fujiwara M."/>
            <person name="Mori M."/>
            <person name="Tomita M."/>
            <person name="Arakawa K."/>
        </authorList>
    </citation>
    <scope>NUCLEOTIDE SEQUENCE [LARGE SCALE GENOMIC DNA]</scope>
</reference>
<name>A0A4Y2RJH4_ARAVE</name>
<evidence type="ECO:0000313" key="2">
    <source>
        <dbReference type="Proteomes" id="UP000499080"/>
    </source>
</evidence>
<dbReference type="OrthoDB" id="272985at2759"/>
<evidence type="ECO:0000313" key="1">
    <source>
        <dbReference type="EMBL" id="GBN75788.1"/>
    </source>
</evidence>
<protein>
    <submittedName>
        <fullName evidence="1">Uncharacterized protein</fullName>
    </submittedName>
</protein>
<organism evidence="1 2">
    <name type="scientific">Araneus ventricosus</name>
    <name type="common">Orbweaver spider</name>
    <name type="synonym">Epeira ventricosa</name>
    <dbReference type="NCBI Taxonomy" id="182803"/>
    <lineage>
        <taxon>Eukaryota</taxon>
        <taxon>Metazoa</taxon>
        <taxon>Ecdysozoa</taxon>
        <taxon>Arthropoda</taxon>
        <taxon>Chelicerata</taxon>
        <taxon>Arachnida</taxon>
        <taxon>Araneae</taxon>
        <taxon>Araneomorphae</taxon>
        <taxon>Entelegynae</taxon>
        <taxon>Araneoidea</taxon>
        <taxon>Araneidae</taxon>
        <taxon>Araneus</taxon>
    </lineage>
</organism>
<dbReference type="AlphaFoldDB" id="A0A4Y2RJH4"/>
<sequence>MWRLSEFSLSENSHVIMRLAVHLENQQQVVFQSGQEVVAVDRASMRHTSFTAWFLLNQNDVEAHNYNYAALESEKEFSKWLLEVGDGLSVKFLSVCYPKEEDPVKQLYNDLNFKVVTAEQLKGRAILTVTSDLSIEVNNAVLNLIPGREEVYANIDCILSKDP</sequence>